<sequence>MSAVQKPNQKFIVYIFMKDLQKKSSVRRQITNEDDERYGDDSLHELPRTIPNVNPYIRNCGFRPSYSSQIPSTRSLFNNYYNRSSANTVGNDTIDTDSVSYNGIGKFRRNSVDIPLQTHNRLEVRPIVDRQDYLWREINALADVKRQAQATELYDQFPHGFENKLMQLRQAHSKLLQVLRDRNAKIEEEQRREVAVATAAAMMTRTPSPTGKSVGDEATSNNMHSSSAVRNPNGPTVDPEEGKYIQELVDTIRELQ</sequence>
<feature type="compositionally biased region" description="Polar residues" evidence="1">
    <location>
        <begin position="218"/>
        <end position="234"/>
    </location>
</feature>
<reference evidence="2" key="3">
    <citation type="submission" date="2025-07" db="EMBL/GenBank/DDBJ databases">
        <authorList>
            <consortium name="NCBI Genome Project"/>
        </authorList>
    </citation>
    <scope>NUCLEOTIDE SEQUENCE</scope>
    <source>
        <strain evidence="2">CBS432</strain>
    </source>
</reference>
<dbReference type="Pfam" id="PF17242">
    <property type="entry name" value="DUF5315"/>
    <property type="match status" value="1"/>
</dbReference>
<dbReference type="GeneID" id="54634133"/>
<feature type="region of interest" description="Disordered" evidence="1">
    <location>
        <begin position="204"/>
        <end position="243"/>
    </location>
</feature>
<gene>
    <name evidence="2" type="ORF">SPAR_P01910</name>
</gene>
<evidence type="ECO:0000256" key="1">
    <source>
        <dbReference type="SAM" id="MobiDB-lite"/>
    </source>
</evidence>
<reference evidence="2" key="2">
    <citation type="submission" date="2020-01" db="EMBL/GenBank/DDBJ databases">
        <title>Population-level Yeast Reference Genomes.</title>
        <authorList>
            <person name="Yue J.-X."/>
        </authorList>
    </citation>
    <scope>NUCLEOTIDE SEQUENCE</scope>
    <source>
        <strain evidence="2">CBS432</strain>
    </source>
</reference>
<evidence type="ECO:0000313" key="2">
    <source>
        <dbReference type="RefSeq" id="XP_033769688.1"/>
    </source>
</evidence>
<reference evidence="2" key="1">
    <citation type="journal article" date="2017" name="Nat. Genet.">
        <title>Contrasting evolutionary genome dynamics between domesticated and wild yeasts.</title>
        <authorList>
            <person name="Yue J.X."/>
            <person name="Li J."/>
            <person name="Aigrain L."/>
            <person name="Hallin J."/>
            <person name="Persson K."/>
            <person name="Oliver K."/>
            <person name="Bergstrom A."/>
            <person name="Coupland P."/>
            <person name="Warringer J."/>
            <person name="Lagomarsino M.C."/>
            <person name="Fischer G."/>
            <person name="Durbin R."/>
            <person name="Liti G."/>
        </authorList>
    </citation>
    <scope>NUCLEOTIDE SEQUENCE</scope>
    <source>
        <strain evidence="2">CBS432</strain>
    </source>
</reference>
<dbReference type="RefSeq" id="XP_033769688.1">
    <property type="nucleotide sequence ID" value="XM_033913797.1"/>
</dbReference>
<reference evidence="2" key="4">
    <citation type="submission" date="2025-08" db="UniProtKB">
        <authorList>
            <consortium name="RefSeq"/>
        </authorList>
    </citation>
    <scope>IDENTIFICATION</scope>
    <source>
        <strain evidence="2">CBS432</strain>
    </source>
</reference>
<evidence type="ECO:0008006" key="3">
    <source>
        <dbReference type="Google" id="ProtNLM"/>
    </source>
</evidence>
<protein>
    <recommendedName>
        <fullName evidence="3">YPL077C-like protein</fullName>
    </recommendedName>
</protein>
<proteinExistence type="predicted"/>
<organism evidence="2">
    <name type="scientific">Saccharomyces paradoxus</name>
    <name type="common">Yeast</name>
    <name type="synonym">Saccharomyces douglasii</name>
    <dbReference type="NCBI Taxonomy" id="27291"/>
    <lineage>
        <taxon>Eukaryota</taxon>
        <taxon>Fungi</taxon>
        <taxon>Dikarya</taxon>
        <taxon>Ascomycota</taxon>
        <taxon>Saccharomycotina</taxon>
        <taxon>Saccharomycetes</taxon>
        <taxon>Saccharomycetales</taxon>
        <taxon>Saccharomycetaceae</taxon>
        <taxon>Saccharomyces</taxon>
    </lineage>
</organism>
<dbReference type="KEGG" id="spao:SPAR_P01910"/>
<name>A0A8B8V136_SACPA</name>
<dbReference type="OrthoDB" id="4065597at2759"/>
<dbReference type="VEuPathDB" id="FungiDB:SPAR_P01910"/>
<dbReference type="AlphaFoldDB" id="A0A8B8V136"/>
<accession>A0A8B8V136</accession>